<gene>
    <name evidence="1" type="ORF">pFRL6_76c</name>
</gene>
<organism evidence="1">
    <name type="scientific">Streptomyces sp. F12</name>
    <dbReference type="NCBI Taxonomy" id="1436084"/>
    <lineage>
        <taxon>Bacteria</taxon>
        <taxon>Bacillati</taxon>
        <taxon>Actinomycetota</taxon>
        <taxon>Actinomycetes</taxon>
        <taxon>Kitasatosporales</taxon>
        <taxon>Streptomycetaceae</taxon>
        <taxon>Streptomyces</taxon>
    </lineage>
</organism>
<evidence type="ECO:0000313" key="1">
    <source>
        <dbReference type="EMBL" id="AHE40163.1"/>
    </source>
</evidence>
<geneLocation type="plasmid" evidence="1">
    <name>pFRL6</name>
</geneLocation>
<protein>
    <submittedName>
        <fullName evidence="1">Uncharacterized protein</fullName>
    </submittedName>
</protein>
<name>V9Z7R5_9ACTN</name>
<proteinExistence type="predicted"/>
<keyword evidence="1" id="KW-0614">Plasmid</keyword>
<accession>V9Z7R5</accession>
<dbReference type="AlphaFoldDB" id="V9Z7R5"/>
<reference evidence="1" key="1">
    <citation type="submission" date="2013-09" db="EMBL/GenBank/DDBJ databases">
        <title>Complete nucleotide sequence of Streptomyces linear plasmid pFRL6.</title>
        <authorList>
            <person name="Chen Z."/>
            <person name="Fang P."/>
            <person name="Qin Z."/>
        </authorList>
    </citation>
    <scope>NUCLEOTIDE SEQUENCE</scope>
    <source>
        <plasmid evidence="1">pFRL6</plasmid>
    </source>
</reference>
<dbReference type="EMBL" id="KF602051">
    <property type="protein sequence ID" value="AHE40163.1"/>
    <property type="molecule type" value="Genomic_DNA"/>
</dbReference>
<sequence>MTAGWTPPVAPSGPNWAGEGEGELMLDLEERVSRVFNPDVRPLVREAYRCYASGTARAAIVLTWTAVCADLIHKAEILKEDGESDARGLVEDVERAQQPGQTDAVNIMLGVERSILDIAEKLELIDRTQKVQLERLREDRHLCAHPSLRPLGELFEPTAEYARAHLAVALEAVLVHPPSQGRKILESFKVQVADPAFTFDAQYLSYAFFDRVRPSARTKVVQFAAKFALLQIDDPHVTIPSAMLADRMAMCLRHFAERDSALATDCVARHADRLVKAEPAVQVAALARLGDLPAFWASLPEALIAQFNTRIEGIGKAERTGALPTEEAKVLALVANAEVRASLPALEGAFAALHVSDRCRVIEQRPDAYFAAHLPGVLEEVGNFDHGQFVARTAVLPCAGVLSLSDLRAVLRAWWDNDQCFGRAMPGYLIELYTATSHLGEQRDAVWREFVEELREFKVLFNQLAAGTGLLDVQAD</sequence>